<sequence>VRGSLLQLCLSKRSLLYVILEQRKSLAVVLEQGSPKLASLGKEVLG</sequence>
<name>A0A392PS46_9FABA</name>
<keyword evidence="2" id="KW-1185">Reference proteome</keyword>
<protein>
    <submittedName>
        <fullName evidence="1">Uncharacterized protein</fullName>
    </submittedName>
</protein>
<comment type="caution">
    <text evidence="1">The sequence shown here is derived from an EMBL/GenBank/DDBJ whole genome shotgun (WGS) entry which is preliminary data.</text>
</comment>
<organism evidence="1 2">
    <name type="scientific">Trifolium medium</name>
    <dbReference type="NCBI Taxonomy" id="97028"/>
    <lineage>
        <taxon>Eukaryota</taxon>
        <taxon>Viridiplantae</taxon>
        <taxon>Streptophyta</taxon>
        <taxon>Embryophyta</taxon>
        <taxon>Tracheophyta</taxon>
        <taxon>Spermatophyta</taxon>
        <taxon>Magnoliopsida</taxon>
        <taxon>eudicotyledons</taxon>
        <taxon>Gunneridae</taxon>
        <taxon>Pentapetalae</taxon>
        <taxon>rosids</taxon>
        <taxon>fabids</taxon>
        <taxon>Fabales</taxon>
        <taxon>Fabaceae</taxon>
        <taxon>Papilionoideae</taxon>
        <taxon>50 kb inversion clade</taxon>
        <taxon>NPAAA clade</taxon>
        <taxon>Hologalegina</taxon>
        <taxon>IRL clade</taxon>
        <taxon>Trifolieae</taxon>
        <taxon>Trifolium</taxon>
    </lineage>
</organism>
<reference evidence="1 2" key="1">
    <citation type="journal article" date="2018" name="Front. Plant Sci.">
        <title>Red Clover (Trifolium pratense) and Zigzag Clover (T. medium) - A Picture of Genomic Similarities and Differences.</title>
        <authorList>
            <person name="Dluhosova J."/>
            <person name="Istvanek J."/>
            <person name="Nedelnik J."/>
            <person name="Repkova J."/>
        </authorList>
    </citation>
    <scope>NUCLEOTIDE SEQUENCE [LARGE SCALE GENOMIC DNA]</scope>
    <source>
        <strain evidence="2">cv. 10/8</strain>
        <tissue evidence="1">Leaf</tissue>
    </source>
</reference>
<evidence type="ECO:0000313" key="1">
    <source>
        <dbReference type="EMBL" id="MCI14280.1"/>
    </source>
</evidence>
<dbReference type="Proteomes" id="UP000265520">
    <property type="component" value="Unassembled WGS sequence"/>
</dbReference>
<feature type="non-terminal residue" evidence="1">
    <location>
        <position position="1"/>
    </location>
</feature>
<accession>A0A392PS46</accession>
<dbReference type="AlphaFoldDB" id="A0A392PS46"/>
<dbReference type="EMBL" id="LXQA010091736">
    <property type="protein sequence ID" value="MCI14280.1"/>
    <property type="molecule type" value="Genomic_DNA"/>
</dbReference>
<evidence type="ECO:0000313" key="2">
    <source>
        <dbReference type="Proteomes" id="UP000265520"/>
    </source>
</evidence>
<proteinExistence type="predicted"/>